<dbReference type="NCBIfam" id="TIGR00619">
    <property type="entry name" value="sbcd"/>
    <property type="match status" value="1"/>
</dbReference>
<evidence type="ECO:0000313" key="10">
    <source>
        <dbReference type="EMBL" id="CDZ99778.1"/>
    </source>
</evidence>
<keyword evidence="4 8" id="KW-0540">Nuclease</keyword>
<keyword evidence="6 8" id="KW-0269">Exonuclease</keyword>
<evidence type="ECO:0000256" key="8">
    <source>
        <dbReference type="RuleBase" id="RU363069"/>
    </source>
</evidence>
<keyword evidence="7 8" id="KW-0233">DNA recombination</keyword>
<keyword evidence="5 8" id="KW-0378">Hydrolase</keyword>
<feature type="domain" description="Calcineurin-like phosphoesterase" evidence="9">
    <location>
        <begin position="1"/>
        <end position="214"/>
    </location>
</feature>
<reference evidence="10 11" key="1">
    <citation type="submission" date="2014-07" db="EMBL/GenBank/DDBJ databases">
        <authorList>
            <person name="Urmite Genomes Urmite Genomes"/>
        </authorList>
    </citation>
    <scope>NUCLEOTIDE SEQUENCE [LARGE SCALE GENOMIC DNA]</scope>
    <source>
        <strain evidence="10 11">13MG44_air</strain>
    </source>
</reference>
<gene>
    <name evidence="8 10" type="primary">sbcD</name>
    <name evidence="10" type="ORF">BN1048_00650</name>
</gene>
<dbReference type="Pfam" id="PF00149">
    <property type="entry name" value="Metallophos"/>
    <property type="match status" value="1"/>
</dbReference>
<evidence type="ECO:0000256" key="4">
    <source>
        <dbReference type="ARBA" id="ARBA00022722"/>
    </source>
</evidence>
<dbReference type="EMBL" id="CCSE01000001">
    <property type="protein sequence ID" value="CDZ99778.1"/>
    <property type="molecule type" value="Genomic_DNA"/>
</dbReference>
<dbReference type="GO" id="GO:0004519">
    <property type="term" value="F:endonuclease activity"/>
    <property type="evidence" value="ECO:0007669"/>
    <property type="project" value="UniProtKB-KW"/>
</dbReference>
<dbReference type="PANTHER" id="PTHR30337:SF0">
    <property type="entry name" value="NUCLEASE SBCCD SUBUNIT D"/>
    <property type="match status" value="1"/>
</dbReference>
<dbReference type="AlphaFoldDB" id="A0A078LX66"/>
<organism evidence="10 11">
    <name type="scientific">Jeotgalicoccus saudimassiliensis</name>
    <dbReference type="NCBI Taxonomy" id="1461582"/>
    <lineage>
        <taxon>Bacteria</taxon>
        <taxon>Bacillati</taxon>
        <taxon>Bacillota</taxon>
        <taxon>Bacilli</taxon>
        <taxon>Bacillales</taxon>
        <taxon>Staphylococcaceae</taxon>
        <taxon>Jeotgalicoccus</taxon>
    </lineage>
</organism>
<dbReference type="Proteomes" id="UP000044136">
    <property type="component" value="Unassembled WGS sequence"/>
</dbReference>
<name>A0A078LX66_9STAP</name>
<dbReference type="GO" id="GO:0008408">
    <property type="term" value="F:3'-5' exonuclease activity"/>
    <property type="evidence" value="ECO:0007669"/>
    <property type="project" value="InterPro"/>
</dbReference>
<evidence type="ECO:0000256" key="6">
    <source>
        <dbReference type="ARBA" id="ARBA00022839"/>
    </source>
</evidence>
<dbReference type="PANTHER" id="PTHR30337">
    <property type="entry name" value="COMPONENT OF ATP-DEPENDENT DSDNA EXONUCLEASE"/>
    <property type="match status" value="1"/>
</dbReference>
<dbReference type="Gene3D" id="3.60.21.10">
    <property type="match status" value="1"/>
</dbReference>
<comment type="function">
    <text evidence="8">SbcCD cleaves DNA hairpin structures. These structures can inhibit DNA replication and are intermediates in certain DNA recombination reactions. The complex acts as a 3'-&gt;5' double strand exonuclease that can open hairpins. It also has a 5' single-strand endonuclease activity.</text>
</comment>
<dbReference type="OrthoDB" id="9773856at2"/>
<dbReference type="HOGENOM" id="CLU_038045_0_1_9"/>
<proteinExistence type="inferred from homology"/>
<keyword evidence="8" id="KW-0235">DNA replication</keyword>
<dbReference type="RefSeq" id="WP_035808399.1">
    <property type="nucleotide sequence ID" value="NZ_CCSE01000001.1"/>
</dbReference>
<dbReference type="InterPro" id="IPR029052">
    <property type="entry name" value="Metallo-depent_PP-like"/>
</dbReference>
<dbReference type="CDD" id="cd00840">
    <property type="entry name" value="MPP_Mre11_N"/>
    <property type="match status" value="1"/>
</dbReference>
<protein>
    <recommendedName>
        <fullName evidence="3 8">Nuclease SbcCD subunit D</fullName>
    </recommendedName>
</protein>
<accession>A0A078LX66</accession>
<dbReference type="GO" id="GO:0006260">
    <property type="term" value="P:DNA replication"/>
    <property type="evidence" value="ECO:0007669"/>
    <property type="project" value="UniProtKB-KW"/>
</dbReference>
<dbReference type="GO" id="GO:0006310">
    <property type="term" value="P:DNA recombination"/>
    <property type="evidence" value="ECO:0007669"/>
    <property type="project" value="UniProtKB-KW"/>
</dbReference>
<dbReference type="InterPro" id="IPR050535">
    <property type="entry name" value="DNA_Repair-Maintenance_Comp"/>
</dbReference>
<dbReference type="InterPro" id="IPR004843">
    <property type="entry name" value="Calcineurin-like_PHP"/>
</dbReference>
<evidence type="ECO:0000256" key="2">
    <source>
        <dbReference type="ARBA" id="ARBA00011322"/>
    </source>
</evidence>
<evidence type="ECO:0000313" key="11">
    <source>
        <dbReference type="Proteomes" id="UP000044136"/>
    </source>
</evidence>
<evidence type="ECO:0000259" key="9">
    <source>
        <dbReference type="Pfam" id="PF00149"/>
    </source>
</evidence>
<dbReference type="eggNOG" id="COG0420">
    <property type="taxonomic scope" value="Bacteria"/>
</dbReference>
<evidence type="ECO:0000256" key="3">
    <source>
        <dbReference type="ARBA" id="ARBA00013365"/>
    </source>
</evidence>
<dbReference type="SUPFAM" id="SSF56300">
    <property type="entry name" value="Metallo-dependent phosphatases"/>
    <property type="match status" value="1"/>
</dbReference>
<dbReference type="InterPro" id="IPR004593">
    <property type="entry name" value="SbcD"/>
</dbReference>
<comment type="similarity">
    <text evidence="1 8">Belongs to the SbcD family.</text>
</comment>
<evidence type="ECO:0000256" key="1">
    <source>
        <dbReference type="ARBA" id="ARBA00010555"/>
    </source>
</evidence>
<evidence type="ECO:0000256" key="5">
    <source>
        <dbReference type="ARBA" id="ARBA00022801"/>
    </source>
</evidence>
<sequence>MRILHTGDWHIGRKMNGLDLIDDQAYILEKLMTEIETNDIDIVVVAGDIFDRANPSQRALKLANEMLYRINITLQKPLLVISGNHDSRERLNYGSEWFKATDFHINTELDEAHIPVTIGDTDFYLLPHHEVLEARNYFQDDEIHSHQDAYGKIIEKIEENLDQDKTNILIGHLYLSDSIESDSERPLSMGLSEAVSEDTFNSFDYSLFGHLHHPFAVNSEKAFYSGSLLKYSFSEHKQPKGYRIIDTDEKKVSFIPLEPKHDVVVFTGDYEAVINETVTFKDKDAYFKFELANMSYVTEPMSKIKMIYPNTLELKPLIEDKSSDLQTVDMTTTSDAEIYEAFIETTLDRNVTDFDKTMFKSYFAGEHNETD</sequence>
<evidence type="ECO:0000256" key="7">
    <source>
        <dbReference type="ARBA" id="ARBA00023172"/>
    </source>
</evidence>
<keyword evidence="8" id="KW-0255">Endonuclease</keyword>
<comment type="subunit">
    <text evidence="2 8">Heterodimer of SbcC and SbcD.</text>
</comment>
<dbReference type="STRING" id="1461582.BN1048_00650"/>
<keyword evidence="11" id="KW-1185">Reference proteome</keyword>
<dbReference type="InterPro" id="IPR041796">
    <property type="entry name" value="Mre11_N"/>
</dbReference>